<feature type="coiled-coil region" evidence="1">
    <location>
        <begin position="468"/>
        <end position="522"/>
    </location>
</feature>
<comment type="caution">
    <text evidence="3">The sequence shown here is derived from an EMBL/GenBank/DDBJ whole genome shotgun (WGS) entry which is preliminary data.</text>
</comment>
<evidence type="ECO:0000256" key="2">
    <source>
        <dbReference type="SAM" id="MobiDB-lite"/>
    </source>
</evidence>
<feature type="region of interest" description="Disordered" evidence="2">
    <location>
        <begin position="535"/>
        <end position="557"/>
    </location>
</feature>
<gene>
    <name evidence="3" type="ORF">VaNZ11_000776</name>
</gene>
<feature type="region of interest" description="Disordered" evidence="2">
    <location>
        <begin position="632"/>
        <end position="698"/>
    </location>
</feature>
<feature type="compositionally biased region" description="Low complexity" evidence="2">
    <location>
        <begin position="632"/>
        <end position="658"/>
    </location>
</feature>
<dbReference type="Proteomes" id="UP001165090">
    <property type="component" value="Unassembled WGS sequence"/>
</dbReference>
<organism evidence="3 4">
    <name type="scientific">Volvox africanus</name>
    <dbReference type="NCBI Taxonomy" id="51714"/>
    <lineage>
        <taxon>Eukaryota</taxon>
        <taxon>Viridiplantae</taxon>
        <taxon>Chlorophyta</taxon>
        <taxon>core chlorophytes</taxon>
        <taxon>Chlorophyceae</taxon>
        <taxon>CS clade</taxon>
        <taxon>Chlamydomonadales</taxon>
        <taxon>Volvocaceae</taxon>
        <taxon>Volvox</taxon>
    </lineage>
</organism>
<keyword evidence="4" id="KW-1185">Reference proteome</keyword>
<feature type="region of interest" description="Disordered" evidence="2">
    <location>
        <begin position="712"/>
        <end position="738"/>
    </location>
</feature>
<feature type="compositionally biased region" description="Polar residues" evidence="2">
    <location>
        <begin position="725"/>
        <end position="738"/>
    </location>
</feature>
<feature type="compositionally biased region" description="Polar residues" evidence="2">
    <location>
        <begin position="114"/>
        <end position="128"/>
    </location>
</feature>
<name>A0ABQ5RPQ5_9CHLO</name>
<protein>
    <submittedName>
        <fullName evidence="3">Uncharacterized protein</fullName>
    </submittedName>
</protein>
<feature type="region of interest" description="Disordered" evidence="2">
    <location>
        <begin position="592"/>
        <end position="616"/>
    </location>
</feature>
<reference evidence="3 4" key="1">
    <citation type="journal article" date="2023" name="IScience">
        <title>Expanded male sex-determining region conserved during the evolution of homothallism in the green alga Volvox.</title>
        <authorList>
            <person name="Yamamoto K."/>
            <person name="Matsuzaki R."/>
            <person name="Mahakham W."/>
            <person name="Heman W."/>
            <person name="Sekimoto H."/>
            <person name="Kawachi M."/>
            <person name="Minakuchi Y."/>
            <person name="Toyoda A."/>
            <person name="Nozaki H."/>
        </authorList>
    </citation>
    <scope>NUCLEOTIDE SEQUENCE [LARGE SCALE GENOMIC DNA]</scope>
    <source>
        <strain evidence="3 4">NIES-4468</strain>
    </source>
</reference>
<feature type="region of interest" description="Disordered" evidence="2">
    <location>
        <begin position="104"/>
        <end position="218"/>
    </location>
</feature>
<evidence type="ECO:0000256" key="1">
    <source>
        <dbReference type="SAM" id="Coils"/>
    </source>
</evidence>
<sequence length="738" mass="80965">MHTSMRPLLNSGTSGSIAVHSAAGRSARRLILAPNPCTVPSTCPRSTQVLNPDDELTRKTVGAGSASASADDASTTAILASRGIERSLNNFDAAVLPQDSHILQDDGHFVRPPASQSDEPQPLASTSAPCVVTSSLPKRRRGRRAAAAGTGTLSSTGTSGQAGRAGNDGDSQDSPSHSPRTRDAAAVLASSTAPRPRLESPGTTLKHQARPRLRPPPPPLSWPDYPYIRHPVASACSPSDTTALKLEALFQCVLHYPRLPPKLLRFLHREVPDGPMGRLAEVTATVERLAEAVGREVAMYLIRRSSWLVLVPAESVAPRMEAVRRLLGLQPGGVPDLLRKNPNLLRMEEETLRGRYDALQNALYDAVGFDETKLRTLIVKYPLILNFKHESVHNALMALRRLCSARPDWVTYYKALSPSQVAFFIRERVMTLLRLEYLLLTGGGNGWTLRDVMKMSNNMFRKAYSGFRSWMQERMKRLQQRMAAARQAVEAQAAAQGRQLSREELERVAIQVQTQYARAEQERFHRQFMARREAERQDFDKRMEQRQRSIEEKVQKERDAELLAWQQRHGGQGAEGDEQEDEDGWQEKHRLYQQNQQQQRAGSSTGGGPAGLRTSGSLVAGAMLPAAADAAAAGRAPSSTPYPQSSSGSGSVRGSAGSMTGGPGRGSSARQDARQYEKTAVPLLQRQHPPPMSFSSADPLYRVTLGHVWQRPGSKVAPEPAPGQSLPQYQQWRQGTPQ</sequence>
<accession>A0ABQ5RPQ5</accession>
<dbReference type="EMBL" id="BSDZ01000003">
    <property type="protein sequence ID" value="GLI59091.1"/>
    <property type="molecule type" value="Genomic_DNA"/>
</dbReference>
<evidence type="ECO:0000313" key="4">
    <source>
        <dbReference type="Proteomes" id="UP001165090"/>
    </source>
</evidence>
<dbReference type="Gene3D" id="1.25.70.10">
    <property type="entry name" value="Transcription termination factor 3, mitochondrial"/>
    <property type="match status" value="1"/>
</dbReference>
<dbReference type="InterPro" id="IPR038538">
    <property type="entry name" value="MTERF_sf"/>
</dbReference>
<keyword evidence="1" id="KW-0175">Coiled coil</keyword>
<feature type="compositionally biased region" description="Low complexity" evidence="2">
    <location>
        <begin position="145"/>
        <end position="162"/>
    </location>
</feature>
<evidence type="ECO:0000313" key="3">
    <source>
        <dbReference type="EMBL" id="GLI59091.1"/>
    </source>
</evidence>
<proteinExistence type="predicted"/>